<gene>
    <name evidence="2" type="ORF">BS47DRAFT_1370918</name>
</gene>
<dbReference type="Gene3D" id="3.40.50.720">
    <property type="entry name" value="NAD(P)-binding Rossmann-like Domain"/>
    <property type="match status" value="1"/>
</dbReference>
<keyword evidence="3" id="KW-1185">Reference proteome</keyword>
<dbReference type="AlphaFoldDB" id="A0A9P6B7F6"/>
<name>A0A9P6B7F6_9AGAM</name>
<organism evidence="2 3">
    <name type="scientific">Hydnum rufescens UP504</name>
    <dbReference type="NCBI Taxonomy" id="1448309"/>
    <lineage>
        <taxon>Eukaryota</taxon>
        <taxon>Fungi</taxon>
        <taxon>Dikarya</taxon>
        <taxon>Basidiomycota</taxon>
        <taxon>Agaricomycotina</taxon>
        <taxon>Agaricomycetes</taxon>
        <taxon>Cantharellales</taxon>
        <taxon>Hydnaceae</taxon>
        <taxon>Hydnum</taxon>
    </lineage>
</organism>
<evidence type="ECO:0000313" key="3">
    <source>
        <dbReference type="Proteomes" id="UP000886523"/>
    </source>
</evidence>
<dbReference type="Proteomes" id="UP000886523">
    <property type="component" value="Unassembled WGS sequence"/>
</dbReference>
<dbReference type="InterPro" id="IPR036291">
    <property type="entry name" value="NAD(P)-bd_dom_sf"/>
</dbReference>
<accession>A0A9P6B7F6</accession>
<protein>
    <submittedName>
        <fullName evidence="2">Uncharacterized protein</fullName>
    </submittedName>
</protein>
<feature type="chain" id="PRO_5040111777" evidence="1">
    <location>
        <begin position="19"/>
        <end position="371"/>
    </location>
</feature>
<keyword evidence="1" id="KW-0732">Signal</keyword>
<dbReference type="SUPFAM" id="SSF51735">
    <property type="entry name" value="NAD(P)-binding Rossmann-fold domains"/>
    <property type="match status" value="1"/>
</dbReference>
<dbReference type="EMBL" id="MU128921">
    <property type="protein sequence ID" value="KAF9518915.1"/>
    <property type="molecule type" value="Genomic_DNA"/>
</dbReference>
<evidence type="ECO:0000313" key="2">
    <source>
        <dbReference type="EMBL" id="KAF9518915.1"/>
    </source>
</evidence>
<feature type="signal peptide" evidence="1">
    <location>
        <begin position="1"/>
        <end position="18"/>
    </location>
</feature>
<comment type="caution">
    <text evidence="2">The sequence shown here is derived from an EMBL/GenBank/DDBJ whole genome shotgun (WGS) entry which is preliminary data.</text>
</comment>
<dbReference type="OrthoDB" id="16464at2759"/>
<reference evidence="2" key="1">
    <citation type="journal article" date="2020" name="Nat. Commun.">
        <title>Large-scale genome sequencing of mycorrhizal fungi provides insights into the early evolution of symbiotic traits.</title>
        <authorList>
            <person name="Miyauchi S."/>
            <person name="Kiss E."/>
            <person name="Kuo A."/>
            <person name="Drula E."/>
            <person name="Kohler A."/>
            <person name="Sanchez-Garcia M."/>
            <person name="Morin E."/>
            <person name="Andreopoulos B."/>
            <person name="Barry K.W."/>
            <person name="Bonito G."/>
            <person name="Buee M."/>
            <person name="Carver A."/>
            <person name="Chen C."/>
            <person name="Cichocki N."/>
            <person name="Clum A."/>
            <person name="Culley D."/>
            <person name="Crous P.W."/>
            <person name="Fauchery L."/>
            <person name="Girlanda M."/>
            <person name="Hayes R.D."/>
            <person name="Keri Z."/>
            <person name="LaButti K."/>
            <person name="Lipzen A."/>
            <person name="Lombard V."/>
            <person name="Magnuson J."/>
            <person name="Maillard F."/>
            <person name="Murat C."/>
            <person name="Nolan M."/>
            <person name="Ohm R.A."/>
            <person name="Pangilinan J."/>
            <person name="Pereira M.F."/>
            <person name="Perotto S."/>
            <person name="Peter M."/>
            <person name="Pfister S."/>
            <person name="Riley R."/>
            <person name="Sitrit Y."/>
            <person name="Stielow J.B."/>
            <person name="Szollosi G."/>
            <person name="Zifcakova L."/>
            <person name="Stursova M."/>
            <person name="Spatafora J.W."/>
            <person name="Tedersoo L."/>
            <person name="Vaario L.M."/>
            <person name="Yamada A."/>
            <person name="Yan M."/>
            <person name="Wang P."/>
            <person name="Xu J."/>
            <person name="Bruns T."/>
            <person name="Baldrian P."/>
            <person name="Vilgalys R."/>
            <person name="Dunand C."/>
            <person name="Henrissat B."/>
            <person name="Grigoriev I.V."/>
            <person name="Hibbett D."/>
            <person name="Nagy L.G."/>
            <person name="Martin F.M."/>
        </authorList>
    </citation>
    <scope>NUCLEOTIDE SEQUENCE</scope>
    <source>
        <strain evidence="2">UP504</strain>
    </source>
</reference>
<sequence length="371" mass="40740">MAHKPRVLILGGLNVCAPALLNFLVPDNQEPLVSAVLVADKYSVHPPTTYLGSRVKKTLQNPIVRYRQANLTNPTTVASYVFDFAGEIRYDRSDEIHLSQTTKLVQILGLEAAKRKVRAYGVSSERDPIPPAGVRGYWWHEAARALAAIPDLNLVVLRCAATYGPQQIFGTVTSRIVIDIYQALRFNTLHSEDVAAAMFHAANWMAGIGRPEANRLAGEVFPHFPASDSSVEAQANAVVSIAAKPVAPYFNVVDDTDTNLTLAGGIIAEVFGIKFSFYGILASVALKSMVEDINEEHMKPWTEIILTSNPPVPNTPLTAFVDAHNLAKHSVAYSNEKIKRVLGFTLRHPKFTADEVRAVIDSFREEGTWPN</sequence>
<evidence type="ECO:0000256" key="1">
    <source>
        <dbReference type="SAM" id="SignalP"/>
    </source>
</evidence>
<proteinExistence type="predicted"/>